<keyword evidence="4" id="KW-1185">Reference proteome</keyword>
<evidence type="ECO:0000313" key="4">
    <source>
        <dbReference type="Proteomes" id="UP000241890"/>
    </source>
</evidence>
<accession>A0A2R5G9L4</accession>
<evidence type="ECO:0000256" key="2">
    <source>
        <dbReference type="SAM" id="SignalP"/>
    </source>
</evidence>
<proteinExistence type="predicted"/>
<sequence>MSRSLLLVACLALLTKSAFGYDLPAECDIDDIDNAKLSCAFYYELRNAFQGDSWSACKSIDYSKRICNQCPGNKNWITCSSGLITSFAITSEQNFVLDTDYDLTNLNAVMTAMAAGGFETFTLQNQASAGMTECFDACSDVTCDFSSSDCSDSCTTNGVCPTSAPTDAVATPAPTDAAATPAPTDAAATPAPTDAAATPAPTELATPAPTAADETPAPTDEVVTTTPAPTAAPTAGPTTAPTDGPTAAPTDLDVDDREEEDPCSNSTLANCTMAPTPSPSGAGMLEVGVLSFVLALSKAFW</sequence>
<evidence type="ECO:0000256" key="1">
    <source>
        <dbReference type="SAM" id="MobiDB-lite"/>
    </source>
</evidence>
<feature type="signal peptide" evidence="2">
    <location>
        <begin position="1"/>
        <end position="20"/>
    </location>
</feature>
<protein>
    <submittedName>
        <fullName evidence="3">Uncharacterized protein</fullName>
    </submittedName>
</protein>
<reference evidence="3 4" key="1">
    <citation type="submission" date="2017-12" db="EMBL/GenBank/DDBJ databases">
        <title>Sequencing, de novo assembly and annotation of complete genome of a new Thraustochytrid species, strain FCC1311.</title>
        <authorList>
            <person name="Sedici K."/>
            <person name="Godart F."/>
            <person name="Aiese Cigliano R."/>
            <person name="Sanseverino W."/>
            <person name="Barakat M."/>
            <person name="Ortet P."/>
            <person name="Marechal E."/>
            <person name="Cagnac O."/>
            <person name="Amato A."/>
        </authorList>
    </citation>
    <scope>NUCLEOTIDE SEQUENCE [LARGE SCALE GENOMIC DNA]</scope>
</reference>
<feature type="compositionally biased region" description="Acidic residues" evidence="1">
    <location>
        <begin position="252"/>
        <end position="262"/>
    </location>
</feature>
<feature type="region of interest" description="Disordered" evidence="1">
    <location>
        <begin position="168"/>
        <end position="272"/>
    </location>
</feature>
<name>A0A2R5G9L4_9STRA</name>
<dbReference type="InParanoid" id="A0A2R5G9L4"/>
<dbReference type="Proteomes" id="UP000241890">
    <property type="component" value="Unassembled WGS sequence"/>
</dbReference>
<comment type="caution">
    <text evidence="3">The sequence shown here is derived from an EMBL/GenBank/DDBJ whole genome shotgun (WGS) entry which is preliminary data.</text>
</comment>
<dbReference type="EMBL" id="BEYU01000008">
    <property type="protein sequence ID" value="GBG24761.1"/>
    <property type="molecule type" value="Genomic_DNA"/>
</dbReference>
<feature type="chain" id="PRO_5015363098" evidence="2">
    <location>
        <begin position="21"/>
        <end position="301"/>
    </location>
</feature>
<evidence type="ECO:0000313" key="3">
    <source>
        <dbReference type="EMBL" id="GBG24761.1"/>
    </source>
</evidence>
<dbReference type="AlphaFoldDB" id="A0A2R5G9L4"/>
<feature type="compositionally biased region" description="Polar residues" evidence="1">
    <location>
        <begin position="263"/>
        <end position="272"/>
    </location>
</feature>
<keyword evidence="2" id="KW-0732">Signal</keyword>
<feature type="compositionally biased region" description="Low complexity" evidence="1">
    <location>
        <begin position="168"/>
        <end position="250"/>
    </location>
</feature>
<gene>
    <name evidence="3" type="ORF">FCC1311_009792</name>
</gene>
<organism evidence="3 4">
    <name type="scientific">Hondaea fermentalgiana</name>
    <dbReference type="NCBI Taxonomy" id="2315210"/>
    <lineage>
        <taxon>Eukaryota</taxon>
        <taxon>Sar</taxon>
        <taxon>Stramenopiles</taxon>
        <taxon>Bigyra</taxon>
        <taxon>Labyrinthulomycetes</taxon>
        <taxon>Thraustochytrida</taxon>
        <taxon>Thraustochytriidae</taxon>
        <taxon>Hondaea</taxon>
    </lineage>
</organism>